<keyword evidence="2" id="KW-1133">Transmembrane helix</keyword>
<proteinExistence type="predicted"/>
<evidence type="ECO:0000256" key="1">
    <source>
        <dbReference type="SAM" id="MobiDB-lite"/>
    </source>
</evidence>
<keyword evidence="2" id="KW-0812">Transmembrane</keyword>
<dbReference type="OrthoDB" id="687745at2759"/>
<dbReference type="Proteomes" id="UP001055439">
    <property type="component" value="Chromosome 10"/>
</dbReference>
<dbReference type="Pfam" id="PF05553">
    <property type="entry name" value="DUF761"/>
    <property type="match status" value="1"/>
</dbReference>
<reference evidence="3" key="1">
    <citation type="submission" date="2022-05" db="EMBL/GenBank/DDBJ databases">
        <title>The Musa troglodytarum L. genome provides insights into the mechanism of non-climacteric behaviour and enrichment of carotenoids.</title>
        <authorList>
            <person name="Wang J."/>
        </authorList>
    </citation>
    <scope>NUCLEOTIDE SEQUENCE</scope>
    <source>
        <tissue evidence="3">Leaf</tissue>
    </source>
</reference>
<gene>
    <name evidence="3" type="ORF">MUK42_17560</name>
</gene>
<accession>A0A9E7EQZ4</accession>
<organism evidence="3 4">
    <name type="scientific">Musa troglodytarum</name>
    <name type="common">fe'i banana</name>
    <dbReference type="NCBI Taxonomy" id="320322"/>
    <lineage>
        <taxon>Eukaryota</taxon>
        <taxon>Viridiplantae</taxon>
        <taxon>Streptophyta</taxon>
        <taxon>Embryophyta</taxon>
        <taxon>Tracheophyta</taxon>
        <taxon>Spermatophyta</taxon>
        <taxon>Magnoliopsida</taxon>
        <taxon>Liliopsida</taxon>
        <taxon>Zingiberales</taxon>
        <taxon>Musaceae</taxon>
        <taxon>Musa</taxon>
    </lineage>
</organism>
<dbReference type="AlphaFoldDB" id="A0A9E7EQZ4"/>
<evidence type="ECO:0000313" key="3">
    <source>
        <dbReference type="EMBL" id="URD81050.1"/>
    </source>
</evidence>
<dbReference type="EMBL" id="CP097503">
    <property type="protein sequence ID" value="URD81050.1"/>
    <property type="molecule type" value="Genomic_DNA"/>
</dbReference>
<name>A0A9E7EQZ4_9LILI</name>
<feature type="transmembrane region" description="Helical" evidence="2">
    <location>
        <begin position="67"/>
        <end position="85"/>
    </location>
</feature>
<dbReference type="InterPro" id="IPR008480">
    <property type="entry name" value="DUF761_pln"/>
</dbReference>
<evidence type="ECO:0000313" key="4">
    <source>
        <dbReference type="Proteomes" id="UP001055439"/>
    </source>
</evidence>
<keyword evidence="4" id="KW-1185">Reference proteome</keyword>
<keyword evidence="2" id="KW-0472">Membrane</keyword>
<protein>
    <recommendedName>
        <fullName evidence="5">Transmembrane protein</fullName>
    </recommendedName>
</protein>
<evidence type="ECO:0000256" key="2">
    <source>
        <dbReference type="SAM" id="Phobius"/>
    </source>
</evidence>
<feature type="region of interest" description="Disordered" evidence="1">
    <location>
        <begin position="203"/>
        <end position="239"/>
    </location>
</feature>
<feature type="compositionally biased region" description="Basic residues" evidence="1">
    <location>
        <begin position="205"/>
        <end position="214"/>
    </location>
</feature>
<evidence type="ECO:0008006" key="5">
    <source>
        <dbReference type="Google" id="ProtNLM"/>
    </source>
</evidence>
<sequence length="299" mass="34306">MTIPPTSSSSLATAGPQTVHSNLVFHLSSDKASMRHRQPKASTKHLMDLLMRKPKEKRKGLEMMYRIAKLSFFLLGLVSAALVPYSLDVFLSLRSLWIISQFAIFVIWKLSSNKNGEEHRPSNVLDLTLPTLIADDSPETWFDVLPSPTSETWYDVPSSPPTFSCASPHEAEPLPPEIEKVMMEPRDEHQTMDDTWNAIMEGSRRPAKSALSRHRREEQGSETTVPGKGLKGPEMPNEKVPPVVVNEEVGWRRREVLVVAQDELFQRVETFIKKHYDHLRLQREESAQRRFLERRRWTS</sequence>